<evidence type="ECO:0000256" key="1">
    <source>
        <dbReference type="SAM" id="MobiDB-lite"/>
    </source>
</evidence>
<accession>A0A0R0DEZ9</accession>
<dbReference type="STRING" id="336566.ABB30_09030"/>
<dbReference type="Proteomes" id="UP000050956">
    <property type="component" value="Unassembled WGS sequence"/>
</dbReference>
<evidence type="ECO:0000256" key="2">
    <source>
        <dbReference type="SAM" id="SignalP"/>
    </source>
</evidence>
<dbReference type="PATRIC" id="fig|336566.3.peg.1219"/>
<evidence type="ECO:0000313" key="3">
    <source>
        <dbReference type="EMBL" id="KRG76839.1"/>
    </source>
</evidence>
<dbReference type="EMBL" id="LDJM01000021">
    <property type="protein sequence ID" value="KRG76839.1"/>
    <property type="molecule type" value="Genomic_DNA"/>
</dbReference>
<feature type="compositionally biased region" description="Polar residues" evidence="1">
    <location>
        <begin position="33"/>
        <end position="54"/>
    </location>
</feature>
<keyword evidence="2" id="KW-0732">Signal</keyword>
<feature type="chain" id="PRO_5006395575" description="Lipoprotein" evidence="2">
    <location>
        <begin position="28"/>
        <end position="229"/>
    </location>
</feature>
<feature type="region of interest" description="Disordered" evidence="1">
    <location>
        <begin position="33"/>
        <end position="56"/>
    </location>
</feature>
<feature type="signal peptide" evidence="2">
    <location>
        <begin position="1"/>
        <end position="27"/>
    </location>
</feature>
<organism evidence="3 4">
    <name type="scientific">Stenotrophomonas ginsengisoli</name>
    <dbReference type="NCBI Taxonomy" id="336566"/>
    <lineage>
        <taxon>Bacteria</taxon>
        <taxon>Pseudomonadati</taxon>
        <taxon>Pseudomonadota</taxon>
        <taxon>Gammaproteobacteria</taxon>
        <taxon>Lysobacterales</taxon>
        <taxon>Lysobacteraceae</taxon>
        <taxon>Stenotrophomonas</taxon>
    </lineage>
</organism>
<evidence type="ECO:0008006" key="5">
    <source>
        <dbReference type="Google" id="ProtNLM"/>
    </source>
</evidence>
<keyword evidence="4" id="KW-1185">Reference proteome</keyword>
<sequence>MTQTTGVQQRLPWPRISLLLALPMLLAACPSENRMSSANTPADAQASDGQQPQARTHDHPLQAVELLLTLDNPPGPFAVVEGVAQYDVVNEEQCGHINPLSGTAERITHQQAIALQAVGENRYRATLYRDLMRDEDYYGRGVCQWQFSGAGALLKASGADGETRFTAFIDAQAIDQGHSATRHYPAADYPRVPGMDDYGQAGKADADSYVPALRAQLFTATLQANKAGQ</sequence>
<name>A0A0R0DEZ9_9GAMM</name>
<dbReference type="AlphaFoldDB" id="A0A0R0DEZ9"/>
<proteinExistence type="predicted"/>
<comment type="caution">
    <text evidence="3">The sequence shown here is derived from an EMBL/GenBank/DDBJ whole genome shotgun (WGS) entry which is preliminary data.</text>
</comment>
<evidence type="ECO:0000313" key="4">
    <source>
        <dbReference type="Proteomes" id="UP000050956"/>
    </source>
</evidence>
<reference evidence="3 4" key="1">
    <citation type="submission" date="2015-05" db="EMBL/GenBank/DDBJ databases">
        <title>Genome sequencing and analysis of members of genus Stenotrophomonas.</title>
        <authorList>
            <person name="Patil P.P."/>
            <person name="Midha S."/>
            <person name="Patil P.B."/>
        </authorList>
    </citation>
    <scope>NUCLEOTIDE SEQUENCE [LARGE SCALE GENOMIC DNA]</scope>
    <source>
        <strain evidence="3 4">DSM 24757</strain>
    </source>
</reference>
<gene>
    <name evidence="3" type="ORF">ABB30_09030</name>
</gene>
<protein>
    <recommendedName>
        <fullName evidence="5">Lipoprotein</fullName>
    </recommendedName>
</protein>